<dbReference type="Gene3D" id="2.40.50.320">
    <property type="entry name" value="Copper binding periplasmic protein CusF"/>
    <property type="match status" value="1"/>
</dbReference>
<keyword evidence="3" id="KW-1185">Reference proteome</keyword>
<dbReference type="InterPro" id="IPR021647">
    <property type="entry name" value="CusF_Ec"/>
</dbReference>
<evidence type="ECO:0000256" key="1">
    <source>
        <dbReference type="SAM" id="SignalP"/>
    </source>
</evidence>
<comment type="caution">
    <text evidence="2">The sequence shown here is derived from an EMBL/GenBank/DDBJ whole genome shotgun (WGS) entry which is preliminary data.</text>
</comment>
<dbReference type="InterPro" id="IPR042230">
    <property type="entry name" value="CusF_sf"/>
</dbReference>
<evidence type="ECO:0000313" key="2">
    <source>
        <dbReference type="EMBL" id="GGC63493.1"/>
    </source>
</evidence>
<feature type="chain" id="PRO_5036768200" description="Cu and Ag efflux protein CusF" evidence="1">
    <location>
        <begin position="24"/>
        <end position="113"/>
    </location>
</feature>
<dbReference type="Pfam" id="PF11604">
    <property type="entry name" value="CusF_Ec"/>
    <property type="match status" value="1"/>
</dbReference>
<organism evidence="2 3">
    <name type="scientific">Undibacterium terreum</name>
    <dbReference type="NCBI Taxonomy" id="1224302"/>
    <lineage>
        <taxon>Bacteria</taxon>
        <taxon>Pseudomonadati</taxon>
        <taxon>Pseudomonadota</taxon>
        <taxon>Betaproteobacteria</taxon>
        <taxon>Burkholderiales</taxon>
        <taxon>Oxalobacteraceae</taxon>
        <taxon>Undibacterium</taxon>
    </lineage>
</organism>
<evidence type="ECO:0000313" key="3">
    <source>
        <dbReference type="Proteomes" id="UP000637423"/>
    </source>
</evidence>
<dbReference type="RefSeq" id="WP_188564671.1">
    <property type="nucleotide sequence ID" value="NZ_BMED01000001.1"/>
</dbReference>
<dbReference type="AlphaFoldDB" id="A0A916U7S7"/>
<sequence>MNKLLTSLMLSLLVAMAAPLAGAAENQAAITSQGEAASGSGMTDGEVKKIHKATGKITLKHGDITNLDMPGMTMVFRAKDPAILDKVKVGDKVRFRAEKAEGAIAVTELELVK</sequence>
<reference evidence="2" key="1">
    <citation type="journal article" date="2014" name="Int. J. Syst. Evol. Microbiol.">
        <title>Complete genome sequence of Corynebacterium casei LMG S-19264T (=DSM 44701T), isolated from a smear-ripened cheese.</title>
        <authorList>
            <consortium name="US DOE Joint Genome Institute (JGI-PGF)"/>
            <person name="Walter F."/>
            <person name="Albersmeier A."/>
            <person name="Kalinowski J."/>
            <person name="Ruckert C."/>
        </authorList>
    </citation>
    <scope>NUCLEOTIDE SEQUENCE</scope>
    <source>
        <strain evidence="2">CGMCC 1.10998</strain>
    </source>
</reference>
<feature type="signal peptide" evidence="1">
    <location>
        <begin position="1"/>
        <end position="23"/>
    </location>
</feature>
<accession>A0A916U7S7</accession>
<protein>
    <recommendedName>
        <fullName evidence="4">Cu and Ag efflux protein CusF</fullName>
    </recommendedName>
</protein>
<dbReference type="Proteomes" id="UP000637423">
    <property type="component" value="Unassembled WGS sequence"/>
</dbReference>
<reference evidence="2" key="2">
    <citation type="submission" date="2020-09" db="EMBL/GenBank/DDBJ databases">
        <authorList>
            <person name="Sun Q."/>
            <person name="Zhou Y."/>
        </authorList>
    </citation>
    <scope>NUCLEOTIDE SEQUENCE</scope>
    <source>
        <strain evidence="2">CGMCC 1.10998</strain>
    </source>
</reference>
<keyword evidence="1" id="KW-0732">Signal</keyword>
<name>A0A916U7S7_9BURK</name>
<gene>
    <name evidence="2" type="ORF">GCM10011396_08080</name>
</gene>
<dbReference type="EMBL" id="BMED01000001">
    <property type="protein sequence ID" value="GGC63493.1"/>
    <property type="molecule type" value="Genomic_DNA"/>
</dbReference>
<proteinExistence type="predicted"/>
<evidence type="ECO:0008006" key="4">
    <source>
        <dbReference type="Google" id="ProtNLM"/>
    </source>
</evidence>